<evidence type="ECO:0000313" key="7">
    <source>
        <dbReference type="EMBL" id="MCR9015372.1"/>
    </source>
</evidence>
<reference evidence="7" key="1">
    <citation type="submission" date="2022-08" db="EMBL/GenBank/DDBJ databases">
        <authorList>
            <person name="Zhang D."/>
        </authorList>
    </citation>
    <scope>NUCLEOTIDE SEQUENCE</scope>
    <source>
        <strain evidence="7">XJ19-11</strain>
    </source>
</reference>
<dbReference type="InterPro" id="IPR003761">
    <property type="entry name" value="Exonuc_VII_S"/>
</dbReference>
<evidence type="ECO:0000256" key="3">
    <source>
        <dbReference type="ARBA" id="ARBA00022722"/>
    </source>
</evidence>
<accession>A0A9X2P8I1</accession>
<dbReference type="RefSeq" id="WP_258423229.1">
    <property type="nucleotide sequence ID" value="NZ_JANAEZ010000005.1"/>
</dbReference>
<evidence type="ECO:0000313" key="8">
    <source>
        <dbReference type="Proteomes" id="UP001142175"/>
    </source>
</evidence>
<comment type="similarity">
    <text evidence="1">Belongs to the XseB family.</text>
</comment>
<organism evidence="7 8">
    <name type="scientific">Aquiflexum gelatinilyticum</name>
    <dbReference type="NCBI Taxonomy" id="2961943"/>
    <lineage>
        <taxon>Bacteria</taxon>
        <taxon>Pseudomonadati</taxon>
        <taxon>Bacteroidota</taxon>
        <taxon>Cytophagia</taxon>
        <taxon>Cytophagales</taxon>
        <taxon>Cyclobacteriaceae</taxon>
        <taxon>Aquiflexum</taxon>
    </lineage>
</organism>
<sequence>MENKASGYDEGIKRIEEIVAILESGEKGMDELSELVKEAAMLVKNCKLKLRSTESEIAKALEDNAEEN</sequence>
<evidence type="ECO:0000256" key="5">
    <source>
        <dbReference type="ARBA" id="ARBA00022839"/>
    </source>
</evidence>
<protein>
    <recommendedName>
        <fullName evidence="6">Exodeoxyribonuclease VII small subunit</fullName>
        <ecNumber evidence="6">3.1.11.6</ecNumber>
    </recommendedName>
</protein>
<dbReference type="GO" id="GO:0009318">
    <property type="term" value="C:exodeoxyribonuclease VII complex"/>
    <property type="evidence" value="ECO:0007669"/>
    <property type="project" value="UniProtKB-UniRule"/>
</dbReference>
<evidence type="ECO:0000256" key="2">
    <source>
        <dbReference type="ARBA" id="ARBA00022490"/>
    </source>
</evidence>
<dbReference type="NCBIfam" id="TIGR01280">
    <property type="entry name" value="xseB"/>
    <property type="match status" value="1"/>
</dbReference>
<keyword evidence="8" id="KW-1185">Reference proteome</keyword>
<dbReference type="EMBL" id="JANSUY010000005">
    <property type="protein sequence ID" value="MCR9015372.1"/>
    <property type="molecule type" value="Genomic_DNA"/>
</dbReference>
<keyword evidence="3" id="KW-0540">Nuclease</keyword>
<proteinExistence type="inferred from homology"/>
<evidence type="ECO:0000256" key="1">
    <source>
        <dbReference type="ARBA" id="ARBA00009998"/>
    </source>
</evidence>
<dbReference type="InterPro" id="IPR037004">
    <property type="entry name" value="Exonuc_VII_ssu_sf"/>
</dbReference>
<dbReference type="AlphaFoldDB" id="A0A9X2P8I1"/>
<keyword evidence="2" id="KW-0963">Cytoplasm</keyword>
<comment type="caution">
    <text evidence="7">The sequence shown here is derived from an EMBL/GenBank/DDBJ whole genome shotgun (WGS) entry which is preliminary data.</text>
</comment>
<name>A0A9X2P8I1_9BACT</name>
<dbReference type="SUPFAM" id="SSF116842">
    <property type="entry name" value="XseB-like"/>
    <property type="match status" value="1"/>
</dbReference>
<evidence type="ECO:0000256" key="6">
    <source>
        <dbReference type="NCBIfam" id="TIGR01280"/>
    </source>
</evidence>
<dbReference type="Proteomes" id="UP001142175">
    <property type="component" value="Unassembled WGS sequence"/>
</dbReference>
<evidence type="ECO:0000256" key="4">
    <source>
        <dbReference type="ARBA" id="ARBA00022801"/>
    </source>
</evidence>
<keyword evidence="4 7" id="KW-0378">Hydrolase</keyword>
<dbReference type="GO" id="GO:0006308">
    <property type="term" value="P:DNA catabolic process"/>
    <property type="evidence" value="ECO:0007669"/>
    <property type="project" value="UniProtKB-UniRule"/>
</dbReference>
<gene>
    <name evidence="7" type="primary">xseB</name>
    <name evidence="7" type="ORF">NU887_10025</name>
</gene>
<dbReference type="EC" id="3.1.11.6" evidence="6"/>
<dbReference type="Pfam" id="PF02609">
    <property type="entry name" value="Exonuc_VII_S"/>
    <property type="match status" value="1"/>
</dbReference>
<keyword evidence="5" id="KW-0269">Exonuclease</keyword>
<dbReference type="GO" id="GO:0008855">
    <property type="term" value="F:exodeoxyribonuclease VII activity"/>
    <property type="evidence" value="ECO:0007669"/>
    <property type="project" value="UniProtKB-UniRule"/>
</dbReference>
<dbReference type="Gene3D" id="1.10.287.1040">
    <property type="entry name" value="Exonuclease VII, small subunit"/>
    <property type="match status" value="1"/>
</dbReference>